<name>T1GKD7_MEGSC</name>
<keyword evidence="7 12" id="KW-0256">Endoplasmic reticulum</keyword>
<keyword evidence="9 12" id="KW-0472">Membrane</keyword>
<accession>T1GKD7</accession>
<comment type="subcellular location">
    <subcellularLocation>
        <location evidence="1 12">Endoplasmic reticulum membrane</location>
        <topology evidence="1 12">Multi-pass membrane protein</topology>
    </subcellularLocation>
</comment>
<dbReference type="HOGENOM" id="CLU_1039333_0_0_1"/>
<dbReference type="OMA" id="MEMNSTH"/>
<comment type="similarity">
    <text evidence="3 12">Belongs to the glycosyltransferase 22 family.</text>
</comment>
<keyword evidence="4 12" id="KW-0328">Glycosyltransferase</keyword>
<evidence type="ECO:0000256" key="7">
    <source>
        <dbReference type="ARBA" id="ARBA00022824"/>
    </source>
</evidence>
<feature type="transmembrane region" description="Helical" evidence="12">
    <location>
        <begin position="30"/>
        <end position="54"/>
    </location>
</feature>
<proteinExistence type="inferred from homology"/>
<feature type="transmembrane region" description="Helical" evidence="12">
    <location>
        <begin position="184"/>
        <end position="209"/>
    </location>
</feature>
<evidence type="ECO:0000256" key="4">
    <source>
        <dbReference type="ARBA" id="ARBA00022676"/>
    </source>
</evidence>
<dbReference type="Pfam" id="PF03901">
    <property type="entry name" value="Glyco_transf_22"/>
    <property type="match status" value="1"/>
</dbReference>
<organism evidence="13 14">
    <name type="scientific">Megaselia scalaris</name>
    <name type="common">Humpbacked fly</name>
    <name type="synonym">Phora scalaris</name>
    <dbReference type="NCBI Taxonomy" id="36166"/>
    <lineage>
        <taxon>Eukaryota</taxon>
        <taxon>Metazoa</taxon>
        <taxon>Ecdysozoa</taxon>
        <taxon>Arthropoda</taxon>
        <taxon>Hexapoda</taxon>
        <taxon>Insecta</taxon>
        <taxon>Pterygota</taxon>
        <taxon>Neoptera</taxon>
        <taxon>Endopterygota</taxon>
        <taxon>Diptera</taxon>
        <taxon>Brachycera</taxon>
        <taxon>Muscomorpha</taxon>
        <taxon>Platypezoidea</taxon>
        <taxon>Phoridae</taxon>
        <taxon>Megaseliini</taxon>
        <taxon>Megaselia</taxon>
    </lineage>
</organism>
<dbReference type="AlphaFoldDB" id="T1GKD7"/>
<dbReference type="EC" id="2.4.1.-" evidence="12"/>
<evidence type="ECO:0000256" key="11">
    <source>
        <dbReference type="ARBA" id="ARBA00048899"/>
    </source>
</evidence>
<dbReference type="UniPathway" id="UPA00378"/>
<keyword evidence="5" id="KW-0808">Transferase</keyword>
<dbReference type="EMBL" id="CAQQ02199643">
    <property type="status" value="NOT_ANNOTATED_CDS"/>
    <property type="molecule type" value="Genomic_DNA"/>
</dbReference>
<dbReference type="PANTHER" id="PTHR22760:SF1">
    <property type="entry name" value="DOL-P-MAN:MAN(7)GLCNAC(2)-PP-DOL ALPHA-1,6-MANNOSYLTRANSFERASE"/>
    <property type="match status" value="1"/>
</dbReference>
<dbReference type="GO" id="GO:0006487">
    <property type="term" value="P:protein N-linked glycosylation"/>
    <property type="evidence" value="ECO:0007669"/>
    <property type="project" value="TreeGrafter"/>
</dbReference>
<keyword evidence="6 12" id="KW-0812">Transmembrane</keyword>
<evidence type="ECO:0000256" key="12">
    <source>
        <dbReference type="RuleBase" id="RU363075"/>
    </source>
</evidence>
<evidence type="ECO:0000313" key="14">
    <source>
        <dbReference type="Proteomes" id="UP000015102"/>
    </source>
</evidence>
<dbReference type="EnsemblMetazoa" id="MESCA003960-RA">
    <property type="protein sequence ID" value="MESCA003960-PA"/>
    <property type="gene ID" value="MESCA003960"/>
</dbReference>
<reference evidence="13" key="2">
    <citation type="submission" date="2015-06" db="UniProtKB">
        <authorList>
            <consortium name="EnsemblMetazoa"/>
        </authorList>
    </citation>
    <scope>IDENTIFICATION</scope>
</reference>
<evidence type="ECO:0000256" key="5">
    <source>
        <dbReference type="ARBA" id="ARBA00022679"/>
    </source>
</evidence>
<evidence type="ECO:0000256" key="3">
    <source>
        <dbReference type="ARBA" id="ARBA00007063"/>
    </source>
</evidence>
<dbReference type="GO" id="GO:0052917">
    <property type="term" value="F:dol-P-Man:Man(7)GlcNAc(2)-PP-Dol alpha-1,6-mannosyltransferase activity"/>
    <property type="evidence" value="ECO:0007669"/>
    <property type="project" value="UniProtKB-EC"/>
</dbReference>
<keyword evidence="14" id="KW-1185">Reference proteome</keyword>
<evidence type="ECO:0000256" key="1">
    <source>
        <dbReference type="ARBA" id="ARBA00004477"/>
    </source>
</evidence>
<sequence>MSRTLPNILVLPIVLLGLSAWLNRKLKQFIWYSGIGVLIFRFELVIFFGLLLLHDIYFKAITLKSLFKNIFLAGVSILVLTISLDSFFWNRLLWPEGEVLWYNTILNKSSNWGTSPFLWYFYSAIPRATGFTAFFVPFGLYMERRVRVLGLCSLLFVFLYSFLPQKNLASFCSKVWMNMKKSNFSKILALCCAGHLFINILLTIFLLVVSSKNYPGGYAISRLHSAENASLKSVHISNLVAQTGFTRFFQHKDWTYNKTENLKYRGGG</sequence>
<comment type="function">
    <text evidence="10">Mannosyltransferase that operates in the biosynthetic pathway of dolichol-linked oligosaccharides, the glycan precursors employed in protein asparagine (N)-glycosylation. The assembly of dolichol-linked oligosaccharides begins on the cytosolic side of the endoplasmic reticulum membrane and finishes in its lumen. The sequential addition of sugars to dolichol pyrophosphate produces dolichol-linked oligosaccharides containing fourteen sugars, including two GlcNAcs, nine mannoses and three glucoses. Once assembled, the oligosaccharide is transferred from the lipid to nascent proteins by oligosaccharyltransferases. In the lumen of the endoplasmic reticulum, adds the eighth mannose residue in an alpha-1,6 linkage onto Man(7)GlcNAc(2)-PP-dolichol to produce Man(8)GlcNAc(2)-PP-dolichol.</text>
</comment>
<keyword evidence="8 12" id="KW-1133">Transmembrane helix</keyword>
<protein>
    <recommendedName>
        <fullName evidence="12">Mannosyltransferase</fullName>
        <ecNumber evidence="12">2.4.1.-</ecNumber>
    </recommendedName>
</protein>
<feature type="transmembrane region" description="Helical" evidence="12">
    <location>
        <begin position="117"/>
        <end position="141"/>
    </location>
</feature>
<dbReference type="InterPro" id="IPR005599">
    <property type="entry name" value="GPI_mannosylTrfase"/>
</dbReference>
<evidence type="ECO:0000256" key="10">
    <source>
        <dbReference type="ARBA" id="ARBA00044721"/>
    </source>
</evidence>
<comment type="catalytic activity">
    <reaction evidence="11">
        <text>an alpha-D-Man-(1-&gt;2)-alpha-D-Man-(1-&gt;2)-alpha-D-Man-(1-&gt;3)-[alpha-D-Man-(1-&gt;2)-alpha-D-Man-(1-&gt;3)-alpha-D-Man-(1-&gt;6)]-beta-D-Man-(1-&gt;4)-beta-D-GlcNAc-(1-&gt;4)-alpha-D-GlcNAc-diphospho-di-trans,poly-cis-dolichol + a di-trans,poly-cis-dolichyl beta-D-mannosyl phosphate = an alpha-D-Man-(1-&gt;2)-alpha-D-Man-(1-&gt;2)-alpha-D-Man-(1-&gt;3)-[alpha-D-Man-(1-&gt;2)-alpha-D-Man-(1-&gt;3)-[alpha-D-Man-(1-&gt;6)]-alpha-D-Man-(1-&gt;6)]-beta-D-Man-(1-&gt;4)-beta-D-GlcNAc-(1-&gt;4)-alpha-D-GlcNAc-diphospho-di-trans,poly-cis-dolichol + a di-trans,poly-cis-dolichyl phosphate + H(+)</text>
        <dbReference type="Rhea" id="RHEA:29535"/>
        <dbReference type="Rhea" id="RHEA-COMP:19498"/>
        <dbReference type="Rhea" id="RHEA-COMP:19501"/>
        <dbReference type="Rhea" id="RHEA-COMP:19518"/>
        <dbReference type="Rhea" id="RHEA-COMP:19519"/>
        <dbReference type="ChEBI" id="CHEBI:15378"/>
        <dbReference type="ChEBI" id="CHEBI:57683"/>
        <dbReference type="ChEBI" id="CHEBI:58211"/>
        <dbReference type="ChEBI" id="CHEBI:132517"/>
        <dbReference type="ChEBI" id="CHEBI:132519"/>
        <dbReference type="EC" id="2.4.1.260"/>
    </reaction>
    <physiologicalReaction direction="left-to-right" evidence="11">
        <dbReference type="Rhea" id="RHEA:29536"/>
    </physiologicalReaction>
</comment>
<evidence type="ECO:0000256" key="2">
    <source>
        <dbReference type="ARBA" id="ARBA00004922"/>
    </source>
</evidence>
<evidence type="ECO:0000256" key="6">
    <source>
        <dbReference type="ARBA" id="ARBA00022692"/>
    </source>
</evidence>
<dbReference type="PANTHER" id="PTHR22760">
    <property type="entry name" value="GLYCOSYLTRANSFERASE"/>
    <property type="match status" value="1"/>
</dbReference>
<evidence type="ECO:0000313" key="13">
    <source>
        <dbReference type="EnsemblMetazoa" id="MESCA003960-PA"/>
    </source>
</evidence>
<dbReference type="STRING" id="36166.T1GKD7"/>
<dbReference type="Proteomes" id="UP000015102">
    <property type="component" value="Unassembled WGS sequence"/>
</dbReference>
<feature type="transmembrane region" description="Helical" evidence="12">
    <location>
        <begin position="66"/>
        <end position="89"/>
    </location>
</feature>
<evidence type="ECO:0000256" key="8">
    <source>
        <dbReference type="ARBA" id="ARBA00022989"/>
    </source>
</evidence>
<evidence type="ECO:0000256" key="9">
    <source>
        <dbReference type="ARBA" id="ARBA00023136"/>
    </source>
</evidence>
<feature type="transmembrane region" description="Helical" evidence="12">
    <location>
        <begin position="148"/>
        <end position="164"/>
    </location>
</feature>
<reference evidence="14" key="1">
    <citation type="submission" date="2013-02" db="EMBL/GenBank/DDBJ databases">
        <authorList>
            <person name="Hughes D."/>
        </authorList>
    </citation>
    <scope>NUCLEOTIDE SEQUENCE</scope>
    <source>
        <strain>Durham</strain>
        <strain evidence="14">NC isolate 2 -- Noor lab</strain>
    </source>
</reference>
<comment type="pathway">
    <text evidence="2">Protein modification; protein glycosylation.</text>
</comment>
<dbReference type="GO" id="GO:0005789">
    <property type="term" value="C:endoplasmic reticulum membrane"/>
    <property type="evidence" value="ECO:0007669"/>
    <property type="project" value="UniProtKB-SubCell"/>
</dbReference>